<feature type="compositionally biased region" description="Polar residues" evidence="9">
    <location>
        <begin position="509"/>
        <end position="523"/>
    </location>
</feature>
<feature type="transmembrane region" description="Helical" evidence="10">
    <location>
        <begin position="243"/>
        <end position="261"/>
    </location>
</feature>
<comment type="similarity">
    <text evidence="2">Belongs to the SWEET sugar transporter family.</text>
</comment>
<evidence type="ECO:0000256" key="9">
    <source>
        <dbReference type="SAM" id="MobiDB-lite"/>
    </source>
</evidence>
<keyword evidence="4" id="KW-0762">Sugar transport</keyword>
<dbReference type="Proteomes" id="UP000077202">
    <property type="component" value="Unassembled WGS sequence"/>
</dbReference>
<feature type="compositionally biased region" description="Basic and acidic residues" evidence="9">
    <location>
        <begin position="491"/>
        <end position="501"/>
    </location>
</feature>
<evidence type="ECO:0000256" key="6">
    <source>
        <dbReference type="ARBA" id="ARBA00022737"/>
    </source>
</evidence>
<dbReference type="Gene3D" id="1.20.1280.290">
    <property type="match status" value="2"/>
</dbReference>
<evidence type="ECO:0000256" key="5">
    <source>
        <dbReference type="ARBA" id="ARBA00022692"/>
    </source>
</evidence>
<keyword evidence="12" id="KW-1185">Reference proteome</keyword>
<evidence type="ECO:0000256" key="10">
    <source>
        <dbReference type="SAM" id="Phobius"/>
    </source>
</evidence>
<feature type="region of interest" description="Disordered" evidence="9">
    <location>
        <begin position="419"/>
        <end position="523"/>
    </location>
</feature>
<dbReference type="AlphaFoldDB" id="A0A176WMP8"/>
<keyword evidence="6" id="KW-0677">Repeat</keyword>
<protein>
    <recommendedName>
        <fullName evidence="13">Bidirectional sugar transporter SWEET</fullName>
    </recommendedName>
</protein>
<evidence type="ECO:0000256" key="1">
    <source>
        <dbReference type="ARBA" id="ARBA00004127"/>
    </source>
</evidence>
<evidence type="ECO:0000256" key="4">
    <source>
        <dbReference type="ARBA" id="ARBA00022597"/>
    </source>
</evidence>
<proteinExistence type="inferred from homology"/>
<dbReference type="GO" id="GO:0012505">
    <property type="term" value="C:endomembrane system"/>
    <property type="evidence" value="ECO:0007669"/>
    <property type="project" value="UniProtKB-SubCell"/>
</dbReference>
<accession>A0A176WMP8</accession>
<feature type="transmembrane region" description="Helical" evidence="10">
    <location>
        <begin position="202"/>
        <end position="223"/>
    </location>
</feature>
<keyword evidence="3" id="KW-0813">Transport</keyword>
<dbReference type="FunFam" id="1.20.1280.290:FF:000002">
    <property type="entry name" value="Bidirectional sugar transporter SWEET"/>
    <property type="match status" value="1"/>
</dbReference>
<dbReference type="GO" id="GO:0016020">
    <property type="term" value="C:membrane"/>
    <property type="evidence" value="ECO:0007669"/>
    <property type="project" value="InterPro"/>
</dbReference>
<dbReference type="Pfam" id="PF03083">
    <property type="entry name" value="MtN3_slv"/>
    <property type="match status" value="2"/>
</dbReference>
<dbReference type="PANTHER" id="PTHR10791:SF142">
    <property type="entry name" value="BIDIRECTIONAL SUGAR TRANSPORTER SWEET16"/>
    <property type="match status" value="1"/>
</dbReference>
<sequence>MAEEETRFLWRGDDPLRFGMSPVRLAVCTHVLSIQIYTYRRNMYPRITQSLRKFAGTENRKVTVVNQQGVQDPTAAVGSCTVVVEQHPSASTESAEPEVPVLLTEYRQEPVHILSPWVLLGPTPVHASADKASANIRPQDTRRRSSEKMVVGIYFENFVASSIAIPGPGSGRAWPLYVASIYSSIQSVSRTANRSVVKGATMALAETIVGIIGNIISICLFLAPVKTFRKIIKAKSIMNFKSTPYVCTLLSVLLWSFYGLVKPAVLIVTINGAGTFLEICYLICFLYYADRKARIKTSQSLLLVLAIFGIVVASSLTATKVKDTRVMVAGIVSLIFSIVMYASPLRAMKMVVQTKSVTFMPFTLSAILLLNGTVWSIYALLVKDIYVGIPNGVGMVFGILQILLYVLYMKKSRKIQLEKEAEKSHMHSNGRKSDAPNGDHSIDMEKPPLSSSPHAMEQDMKAAQDTKGLSALQGGTSPRPDAAPEFTNVPLEDKAVQDYRDPQSPTPLPTSNTDQMRPLSATD</sequence>
<dbReference type="PANTHER" id="PTHR10791">
    <property type="entry name" value="RAG1-ACTIVATING PROTEIN 1"/>
    <property type="match status" value="1"/>
</dbReference>
<evidence type="ECO:0000256" key="2">
    <source>
        <dbReference type="ARBA" id="ARBA00007809"/>
    </source>
</evidence>
<organism evidence="11 12">
    <name type="scientific">Marchantia polymorpha subsp. ruderalis</name>
    <dbReference type="NCBI Taxonomy" id="1480154"/>
    <lineage>
        <taxon>Eukaryota</taxon>
        <taxon>Viridiplantae</taxon>
        <taxon>Streptophyta</taxon>
        <taxon>Embryophyta</taxon>
        <taxon>Marchantiophyta</taxon>
        <taxon>Marchantiopsida</taxon>
        <taxon>Marchantiidae</taxon>
        <taxon>Marchantiales</taxon>
        <taxon>Marchantiaceae</taxon>
        <taxon>Marchantia</taxon>
    </lineage>
</organism>
<dbReference type="InterPro" id="IPR047664">
    <property type="entry name" value="SWEET"/>
</dbReference>
<evidence type="ECO:0000256" key="8">
    <source>
        <dbReference type="ARBA" id="ARBA00023136"/>
    </source>
</evidence>
<dbReference type="InterPro" id="IPR004316">
    <property type="entry name" value="SWEET_rpt"/>
</dbReference>
<evidence type="ECO:0000313" key="11">
    <source>
        <dbReference type="EMBL" id="OAE34420.1"/>
    </source>
</evidence>
<comment type="subcellular location">
    <subcellularLocation>
        <location evidence="1">Endomembrane system</location>
        <topology evidence="1">Multi-pass membrane protein</topology>
    </subcellularLocation>
</comment>
<feature type="transmembrane region" description="Helical" evidence="10">
    <location>
        <begin position="301"/>
        <end position="319"/>
    </location>
</feature>
<dbReference type="GO" id="GO:0051119">
    <property type="term" value="F:sugar transmembrane transporter activity"/>
    <property type="evidence" value="ECO:0007669"/>
    <property type="project" value="InterPro"/>
</dbReference>
<reference evidence="11" key="1">
    <citation type="submission" date="2016-03" db="EMBL/GenBank/DDBJ databases">
        <title>Mechanisms controlling the formation of the plant cell surface in tip-growing cells are functionally conserved among land plants.</title>
        <authorList>
            <person name="Honkanen S."/>
            <person name="Jones V.A."/>
            <person name="Morieri G."/>
            <person name="Champion C."/>
            <person name="Hetherington A.J."/>
            <person name="Kelly S."/>
            <person name="Saint-Marcoux D."/>
            <person name="Proust H."/>
            <person name="Prescott H."/>
            <person name="Dolan L."/>
        </authorList>
    </citation>
    <scope>NUCLEOTIDE SEQUENCE [LARGE SCALE GENOMIC DNA]</scope>
    <source>
        <tissue evidence="11">Whole gametophyte</tissue>
    </source>
</reference>
<evidence type="ECO:0000256" key="3">
    <source>
        <dbReference type="ARBA" id="ARBA00022448"/>
    </source>
</evidence>
<name>A0A176WMP8_MARPO</name>
<gene>
    <name evidence="11" type="ORF">AXG93_4875s1400</name>
</gene>
<keyword evidence="5 10" id="KW-0812">Transmembrane</keyword>
<feature type="transmembrane region" description="Helical" evidence="10">
    <location>
        <begin position="357"/>
        <end position="379"/>
    </location>
</feature>
<keyword evidence="7 10" id="KW-1133">Transmembrane helix</keyword>
<feature type="transmembrane region" description="Helical" evidence="10">
    <location>
        <begin position="267"/>
        <end position="289"/>
    </location>
</feature>
<keyword evidence="8 10" id="KW-0472">Membrane</keyword>
<feature type="transmembrane region" description="Helical" evidence="10">
    <location>
        <begin position="385"/>
        <end position="408"/>
    </location>
</feature>
<dbReference type="FunFam" id="1.20.1280.290:FF:000001">
    <property type="entry name" value="Bidirectional sugar transporter SWEET"/>
    <property type="match status" value="1"/>
</dbReference>
<evidence type="ECO:0000313" key="12">
    <source>
        <dbReference type="Proteomes" id="UP000077202"/>
    </source>
</evidence>
<evidence type="ECO:0008006" key="13">
    <source>
        <dbReference type="Google" id="ProtNLM"/>
    </source>
</evidence>
<dbReference type="EMBL" id="LVLJ01000408">
    <property type="protein sequence ID" value="OAE34420.1"/>
    <property type="molecule type" value="Genomic_DNA"/>
</dbReference>
<comment type="caution">
    <text evidence="11">The sequence shown here is derived from an EMBL/GenBank/DDBJ whole genome shotgun (WGS) entry which is preliminary data.</text>
</comment>
<feature type="transmembrane region" description="Helical" evidence="10">
    <location>
        <begin position="325"/>
        <end position="345"/>
    </location>
</feature>
<evidence type="ECO:0000256" key="7">
    <source>
        <dbReference type="ARBA" id="ARBA00022989"/>
    </source>
</evidence>